<accession>A0ABQ9U2F8</accession>
<evidence type="ECO:0000313" key="1">
    <source>
        <dbReference type="EMBL" id="KAK2091249.1"/>
    </source>
</evidence>
<dbReference type="EMBL" id="JASSZA010000016">
    <property type="protein sequence ID" value="KAK2091249.1"/>
    <property type="molecule type" value="Genomic_DNA"/>
</dbReference>
<comment type="caution">
    <text evidence="1">The sequence shown here is derived from an EMBL/GenBank/DDBJ whole genome shotgun (WGS) entry which is preliminary data.</text>
</comment>
<dbReference type="InterPro" id="IPR026983">
    <property type="entry name" value="DHC"/>
</dbReference>
<keyword evidence="2" id="KW-1185">Reference proteome</keyword>
<sequence>MMFEVQDLAVASPATVSRCGMVYLEPGILGLMPFVECWLRKLPPLLKPYEEHFQVLFVSFLE</sequence>
<reference evidence="1 2" key="1">
    <citation type="submission" date="2023-05" db="EMBL/GenBank/DDBJ databases">
        <title>B98-5 Cell Line De Novo Hybrid Assembly: An Optical Mapping Approach.</title>
        <authorList>
            <person name="Kananen K."/>
            <person name="Auerbach J.A."/>
            <person name="Kautto E."/>
            <person name="Blachly J.S."/>
        </authorList>
    </citation>
    <scope>NUCLEOTIDE SEQUENCE [LARGE SCALE GENOMIC DNA]</scope>
    <source>
        <strain evidence="1">B95-8</strain>
        <tissue evidence="1">Cell line</tissue>
    </source>
</reference>
<evidence type="ECO:0000313" key="2">
    <source>
        <dbReference type="Proteomes" id="UP001266305"/>
    </source>
</evidence>
<organism evidence="1 2">
    <name type="scientific">Saguinus oedipus</name>
    <name type="common">Cotton-top tamarin</name>
    <name type="synonym">Oedipomidas oedipus</name>
    <dbReference type="NCBI Taxonomy" id="9490"/>
    <lineage>
        <taxon>Eukaryota</taxon>
        <taxon>Metazoa</taxon>
        <taxon>Chordata</taxon>
        <taxon>Craniata</taxon>
        <taxon>Vertebrata</taxon>
        <taxon>Euteleostomi</taxon>
        <taxon>Mammalia</taxon>
        <taxon>Eutheria</taxon>
        <taxon>Euarchontoglires</taxon>
        <taxon>Primates</taxon>
        <taxon>Haplorrhini</taxon>
        <taxon>Platyrrhini</taxon>
        <taxon>Cebidae</taxon>
        <taxon>Callitrichinae</taxon>
        <taxon>Saguinus</taxon>
    </lineage>
</organism>
<dbReference type="PANTHER" id="PTHR22878">
    <property type="entry name" value="DYNEIN HEAVY CHAIN 6, AXONEMAL-LIKE-RELATED"/>
    <property type="match status" value="1"/>
</dbReference>
<gene>
    <name evidence="1" type="primary">DNAH1_4</name>
    <name evidence="1" type="ORF">P7K49_030533</name>
</gene>
<proteinExistence type="predicted"/>
<dbReference type="PANTHER" id="PTHR22878:SF73">
    <property type="entry name" value="DYNEIN AXONEMAL HEAVY CHAIN 1"/>
    <property type="match status" value="1"/>
</dbReference>
<dbReference type="InterPro" id="IPR027417">
    <property type="entry name" value="P-loop_NTPase"/>
</dbReference>
<dbReference type="Gene3D" id="3.40.50.300">
    <property type="entry name" value="P-loop containing nucleotide triphosphate hydrolases"/>
    <property type="match status" value="1"/>
</dbReference>
<dbReference type="Proteomes" id="UP001266305">
    <property type="component" value="Unassembled WGS sequence"/>
</dbReference>
<feature type="non-terminal residue" evidence="1">
    <location>
        <position position="62"/>
    </location>
</feature>
<name>A0ABQ9U2F8_SAGOE</name>
<protein>
    <submittedName>
        <fullName evidence="1">Dynein heavy chain 1, axonemal</fullName>
    </submittedName>
</protein>